<dbReference type="Gene3D" id="3.40.50.1820">
    <property type="entry name" value="alpha/beta hydrolase"/>
    <property type="match status" value="1"/>
</dbReference>
<comment type="caution">
    <text evidence="1">The sequence shown here is derived from an EMBL/GenBank/DDBJ whole genome shotgun (WGS) entry which is preliminary data.</text>
</comment>
<gene>
    <name evidence="1" type="ORF">FOL47_005374</name>
</gene>
<accession>A0A7J6N2M2</accession>
<dbReference type="Proteomes" id="UP000591131">
    <property type="component" value="Unassembled WGS sequence"/>
</dbReference>
<evidence type="ECO:0000313" key="2">
    <source>
        <dbReference type="Proteomes" id="UP000591131"/>
    </source>
</evidence>
<dbReference type="SUPFAM" id="SSF53474">
    <property type="entry name" value="alpha/beta-Hydrolases"/>
    <property type="match status" value="1"/>
</dbReference>
<dbReference type="InterPro" id="IPR029058">
    <property type="entry name" value="AB_hydrolase_fold"/>
</dbReference>
<protein>
    <submittedName>
        <fullName evidence="1">Uncharacterized protein</fullName>
    </submittedName>
</protein>
<dbReference type="EMBL" id="JAAPAO010000003">
    <property type="protein sequence ID" value="KAF4678095.1"/>
    <property type="molecule type" value="Genomic_DNA"/>
</dbReference>
<name>A0A7J6N2M2_PERCH</name>
<evidence type="ECO:0000313" key="1">
    <source>
        <dbReference type="EMBL" id="KAF4678095.1"/>
    </source>
</evidence>
<organism evidence="1 2">
    <name type="scientific">Perkinsus chesapeaki</name>
    <name type="common">Clam parasite</name>
    <name type="synonym">Perkinsus andrewsi</name>
    <dbReference type="NCBI Taxonomy" id="330153"/>
    <lineage>
        <taxon>Eukaryota</taxon>
        <taxon>Sar</taxon>
        <taxon>Alveolata</taxon>
        <taxon>Perkinsozoa</taxon>
        <taxon>Perkinsea</taxon>
        <taxon>Perkinsida</taxon>
        <taxon>Perkinsidae</taxon>
        <taxon>Perkinsus</taxon>
    </lineage>
</organism>
<sequence length="630" mass="70389">MERERSEEFVKACPAYDFAMLPPPPDQTEWFELGKPESLYKDPTDKKLAQSIKYVIYHICQLNTLIPLERIFLAGVGGRDLTRTPFYALPDIYLERVDYSVPDEEWRVTTLLASELVQPLCAVIWFDPPERPWHRAKLKRSVEALSQKGELSLICGENILLEHDFINPKDGKAFADGSDKAELHYRFLATYRRLQELNIPPHRIVLVGKGVGATLVGHMALENRASIKQLAGVIQVNPSDVPSATEPDRTASAIPMRQIKQRTDSGVEEEVLEHMANLLSRAPRRCTVVLLVNDIPELISFGSWSQAVEAGAKSHRLNDKCNDEVKFVTIVESLLWVDLSSRKSDVLSHVFRLADENRLIVLLPYSLGKIYGRFGASACKVFWLYEASDRDAAKEHFGASKEAFDEGVDLLTDLLLLMIRPLCAVIWVLPDTHEASEVPLGTSTVRLSEAAGHITGLREGQQDDLIDTSKFSQHCGQGVAYRNVQFPALALEQMEYFKGLLSPHPPANGRLRNGKVPESTCELWYELIIHLSEHRVLPQHIVLGGSHGAANAIEQCMWAEELIRMIQLCQRRYTTIHQLGSLGGIIKLADENAEVKSGKLGAAAAEDILSFVSTPPQQGFIVAKNCPRKP</sequence>
<dbReference type="AlphaFoldDB" id="A0A7J6N2M2"/>
<dbReference type="OrthoDB" id="10281328at2759"/>
<proteinExistence type="predicted"/>
<keyword evidence="2" id="KW-1185">Reference proteome</keyword>
<reference evidence="1 2" key="1">
    <citation type="submission" date="2020-04" db="EMBL/GenBank/DDBJ databases">
        <title>Perkinsus chesapeaki whole genome sequence.</title>
        <authorList>
            <person name="Bogema D.R."/>
        </authorList>
    </citation>
    <scope>NUCLEOTIDE SEQUENCE [LARGE SCALE GENOMIC DNA]</scope>
    <source>
        <strain evidence="1">ATCC PRA-425</strain>
    </source>
</reference>